<dbReference type="PRINTS" id="PR00035">
    <property type="entry name" value="HTHGNTR"/>
</dbReference>
<protein>
    <submittedName>
        <fullName evidence="7">Transcriptional regulator, GntR family</fullName>
    </submittedName>
</protein>
<evidence type="ECO:0000313" key="8">
    <source>
        <dbReference type="Proteomes" id="UP000198806"/>
    </source>
</evidence>
<comment type="similarity">
    <text evidence="1">In the C-terminal section; belongs to the class-I pyridoxal-phosphate-dependent aminotransferase family.</text>
</comment>
<keyword evidence="4" id="KW-0238">DNA-binding</keyword>
<dbReference type="Gene3D" id="3.40.640.10">
    <property type="entry name" value="Type I PLP-dependent aspartate aminotransferase-like (Major domain)"/>
    <property type="match status" value="2"/>
</dbReference>
<dbReference type="PANTHER" id="PTHR46577:SF1">
    <property type="entry name" value="HTH-TYPE TRANSCRIPTIONAL REGULATORY PROTEIN GABR"/>
    <property type="match status" value="1"/>
</dbReference>
<dbReference type="RefSeq" id="WP_091689030.1">
    <property type="nucleotide sequence ID" value="NZ_BAABFM010000085.1"/>
</dbReference>
<gene>
    <name evidence="7" type="ORF">SAMN04489757_15611</name>
</gene>
<accession>A0A1I5IYG9</accession>
<keyword evidence="8" id="KW-1185">Reference proteome</keyword>
<dbReference type="CDD" id="cd07377">
    <property type="entry name" value="WHTH_GntR"/>
    <property type="match status" value="1"/>
</dbReference>
<dbReference type="PANTHER" id="PTHR46577">
    <property type="entry name" value="HTH-TYPE TRANSCRIPTIONAL REGULATORY PROTEIN GABR"/>
    <property type="match status" value="1"/>
</dbReference>
<dbReference type="GO" id="GO:0030170">
    <property type="term" value="F:pyridoxal phosphate binding"/>
    <property type="evidence" value="ECO:0007669"/>
    <property type="project" value="InterPro"/>
</dbReference>
<dbReference type="InterPro" id="IPR036390">
    <property type="entry name" value="WH_DNA-bd_sf"/>
</dbReference>
<dbReference type="CDD" id="cd00609">
    <property type="entry name" value="AAT_like"/>
    <property type="match status" value="1"/>
</dbReference>
<feature type="domain" description="HTH gntR-type" evidence="6">
    <location>
        <begin position="12"/>
        <end position="80"/>
    </location>
</feature>
<dbReference type="SUPFAM" id="SSF53383">
    <property type="entry name" value="PLP-dependent transferases"/>
    <property type="match status" value="1"/>
</dbReference>
<dbReference type="GO" id="GO:0003700">
    <property type="term" value="F:DNA-binding transcription factor activity"/>
    <property type="evidence" value="ECO:0007669"/>
    <property type="project" value="InterPro"/>
</dbReference>
<dbReference type="InterPro" id="IPR051446">
    <property type="entry name" value="HTH_trans_reg/aminotransferase"/>
</dbReference>
<dbReference type="Pfam" id="PF00155">
    <property type="entry name" value="Aminotran_1_2"/>
    <property type="match status" value="1"/>
</dbReference>
<dbReference type="PROSITE" id="PS50949">
    <property type="entry name" value="HTH_GNTR"/>
    <property type="match status" value="1"/>
</dbReference>
<evidence type="ECO:0000256" key="2">
    <source>
        <dbReference type="ARBA" id="ARBA00022898"/>
    </source>
</evidence>
<dbReference type="AlphaFoldDB" id="A0A1I5IYG9"/>
<dbReference type="SUPFAM" id="SSF46785">
    <property type="entry name" value="Winged helix' DNA-binding domain"/>
    <property type="match status" value="1"/>
</dbReference>
<organism evidence="7 8">
    <name type="scientific">Anaerocolumna aminovalerica</name>
    <dbReference type="NCBI Taxonomy" id="1527"/>
    <lineage>
        <taxon>Bacteria</taxon>
        <taxon>Bacillati</taxon>
        <taxon>Bacillota</taxon>
        <taxon>Clostridia</taxon>
        <taxon>Lachnospirales</taxon>
        <taxon>Lachnospiraceae</taxon>
        <taxon>Anaerocolumna</taxon>
    </lineage>
</organism>
<dbReference type="InterPro" id="IPR015424">
    <property type="entry name" value="PyrdxlP-dep_Trfase"/>
</dbReference>
<dbReference type="SMART" id="SM00345">
    <property type="entry name" value="HTH_GNTR"/>
    <property type="match status" value="1"/>
</dbReference>
<dbReference type="Gene3D" id="1.10.10.10">
    <property type="entry name" value="Winged helix-like DNA-binding domain superfamily/Winged helix DNA-binding domain"/>
    <property type="match status" value="1"/>
</dbReference>
<dbReference type="GO" id="GO:0003677">
    <property type="term" value="F:DNA binding"/>
    <property type="evidence" value="ECO:0007669"/>
    <property type="project" value="UniProtKB-KW"/>
</dbReference>
<evidence type="ECO:0000259" key="6">
    <source>
        <dbReference type="PROSITE" id="PS50949"/>
    </source>
</evidence>
<dbReference type="EMBL" id="FOWD01000056">
    <property type="protein sequence ID" value="SFO65191.1"/>
    <property type="molecule type" value="Genomic_DNA"/>
</dbReference>
<proteinExistence type="inferred from homology"/>
<evidence type="ECO:0000256" key="5">
    <source>
        <dbReference type="ARBA" id="ARBA00023163"/>
    </source>
</evidence>
<evidence type="ECO:0000313" key="7">
    <source>
        <dbReference type="EMBL" id="SFO65191.1"/>
    </source>
</evidence>
<keyword evidence="3" id="KW-0805">Transcription regulation</keyword>
<name>A0A1I5IYG9_9FIRM</name>
<keyword evidence="2" id="KW-0663">Pyridoxal phosphate</keyword>
<dbReference type="InterPro" id="IPR004839">
    <property type="entry name" value="Aminotransferase_I/II_large"/>
</dbReference>
<sequence>MFTINIDSSSSFPMYEQIYEYIKNEIKSGLLPPKSKLPSTRSLAIHMQVSRNTIDMAYSQLLSEGYIESIPKSGYYVSMVSELTNITVKKTTVVPVKSKKEPAYGYDFSPYAIDINSFPYNIWRKLSNTFMNDNNNDIFLLGNNQGDEGLRAAIGRYLHDSRGVNCTTEQIIVGAGADYLLQLLAQILQYSSSNKTMNENSSVTDETVHNNGEYGINNYYNGFFGNIAMENPTYMQAYKIFKTMHYKVTPISLDSSGISMEHLAKTDSNIVYVTPSHQYPLGIVMPIKRRLELLQWANSSPNRYIIEDDHDSEFRYKGKPIPSLQGMDSSSKVIYLGTFSRAIAPAIRIGYMVLPEKLLEVYKRNFNFYSSTVSRVDQNIMKSFIEGGYFERHLNKIRKIYKNKHDLLIQSLKIFGDEICIEGENAGLHLVIKFNSKLTEKEIMDLAAINSIKLYGLNEHYIPDAATENTTHNPLPPTILLGYANMPEEDIKKGIEKLYNIIR</sequence>
<dbReference type="OrthoDB" id="9808770at2"/>
<reference evidence="7 8" key="1">
    <citation type="submission" date="2016-10" db="EMBL/GenBank/DDBJ databases">
        <authorList>
            <person name="de Groot N.N."/>
        </authorList>
    </citation>
    <scope>NUCLEOTIDE SEQUENCE [LARGE SCALE GENOMIC DNA]</scope>
    <source>
        <strain evidence="7 8">DSM 1283</strain>
    </source>
</reference>
<dbReference type="InterPro" id="IPR000524">
    <property type="entry name" value="Tscrpt_reg_HTH_GntR"/>
</dbReference>
<evidence type="ECO:0000256" key="1">
    <source>
        <dbReference type="ARBA" id="ARBA00005384"/>
    </source>
</evidence>
<keyword evidence="5" id="KW-0804">Transcription</keyword>
<dbReference type="Proteomes" id="UP000198806">
    <property type="component" value="Unassembled WGS sequence"/>
</dbReference>
<evidence type="ECO:0000256" key="3">
    <source>
        <dbReference type="ARBA" id="ARBA00023015"/>
    </source>
</evidence>
<evidence type="ECO:0000256" key="4">
    <source>
        <dbReference type="ARBA" id="ARBA00023125"/>
    </source>
</evidence>
<dbReference type="Pfam" id="PF00392">
    <property type="entry name" value="GntR"/>
    <property type="match status" value="1"/>
</dbReference>
<dbReference type="InterPro" id="IPR015421">
    <property type="entry name" value="PyrdxlP-dep_Trfase_major"/>
</dbReference>
<dbReference type="STRING" id="1527.SAMN04489757_15611"/>
<dbReference type="InterPro" id="IPR036388">
    <property type="entry name" value="WH-like_DNA-bd_sf"/>
</dbReference>